<dbReference type="AlphaFoldDB" id="A0AA39V220"/>
<evidence type="ECO:0000313" key="3">
    <source>
        <dbReference type="Proteomes" id="UP001166286"/>
    </source>
</evidence>
<feature type="compositionally biased region" description="Low complexity" evidence="1">
    <location>
        <begin position="122"/>
        <end position="131"/>
    </location>
</feature>
<gene>
    <name evidence="2" type="ORF">JMJ35_009193</name>
</gene>
<evidence type="ECO:0000256" key="1">
    <source>
        <dbReference type="SAM" id="MobiDB-lite"/>
    </source>
</evidence>
<protein>
    <submittedName>
        <fullName evidence="2">Uncharacterized protein</fullName>
    </submittedName>
</protein>
<feature type="compositionally biased region" description="Polar residues" evidence="1">
    <location>
        <begin position="289"/>
        <end position="315"/>
    </location>
</feature>
<evidence type="ECO:0000313" key="2">
    <source>
        <dbReference type="EMBL" id="KAK0508109.1"/>
    </source>
</evidence>
<proteinExistence type="predicted"/>
<keyword evidence="3" id="KW-1185">Reference proteome</keyword>
<comment type="caution">
    <text evidence="2">The sequence shown here is derived from an EMBL/GenBank/DDBJ whole genome shotgun (WGS) entry which is preliminary data.</text>
</comment>
<dbReference type="Proteomes" id="UP001166286">
    <property type="component" value="Unassembled WGS sequence"/>
</dbReference>
<name>A0AA39V220_9LECA</name>
<feature type="compositionally biased region" description="Polar residues" evidence="1">
    <location>
        <begin position="142"/>
        <end position="164"/>
    </location>
</feature>
<organism evidence="2 3">
    <name type="scientific">Cladonia borealis</name>
    <dbReference type="NCBI Taxonomy" id="184061"/>
    <lineage>
        <taxon>Eukaryota</taxon>
        <taxon>Fungi</taxon>
        <taxon>Dikarya</taxon>
        <taxon>Ascomycota</taxon>
        <taxon>Pezizomycotina</taxon>
        <taxon>Lecanoromycetes</taxon>
        <taxon>OSLEUM clade</taxon>
        <taxon>Lecanoromycetidae</taxon>
        <taxon>Lecanorales</taxon>
        <taxon>Lecanorineae</taxon>
        <taxon>Cladoniaceae</taxon>
        <taxon>Cladonia</taxon>
    </lineage>
</organism>
<feature type="region of interest" description="Disordered" evidence="1">
    <location>
        <begin position="121"/>
        <end position="184"/>
    </location>
</feature>
<feature type="region of interest" description="Disordered" evidence="1">
    <location>
        <begin position="212"/>
        <end position="381"/>
    </location>
</feature>
<sequence length="381" mass="41365">MDRYIVRLVILDKVKPHHLAKVVKNHFPELVYYAITENAITNRVRWLDEANNNDYFVQPNNELIAALEAKGIKVHAPLNEADLAIRYPTKELPIKSDLEVFGSDEPMIGLLAIGCSNDDYDPYAPSSAPPSRGLSLGGASPRDQSTQQSKVDRTAWTSQHNKANTAHRPRPVQIGKARSPRRCTQNEIVDSAANIGGQYIDQHNLADVTNAGNSIGTPITPASLENKSSNKRGRRKISVNTNIEESSTSNVRPVNATTSQPGSPYGRRISPTANDPSSAHGFTYGFATPESTTRRPVNPTGQYGISANTFISAPSSPYERELVDRSKTPRSPHPRTGNPGHENIPGNSPSGTSGSGGISESLGRSKLRDDTRGTQRSNVTQ</sequence>
<accession>A0AA39V220</accession>
<feature type="compositionally biased region" description="Basic and acidic residues" evidence="1">
    <location>
        <begin position="318"/>
        <end position="327"/>
    </location>
</feature>
<feature type="compositionally biased region" description="Polar residues" evidence="1">
    <location>
        <begin position="238"/>
        <end position="262"/>
    </location>
</feature>
<dbReference type="EMBL" id="JAFEKC020000021">
    <property type="protein sequence ID" value="KAK0508109.1"/>
    <property type="molecule type" value="Genomic_DNA"/>
</dbReference>
<feature type="compositionally biased region" description="Low complexity" evidence="1">
    <location>
        <begin position="346"/>
        <end position="364"/>
    </location>
</feature>
<reference evidence="2" key="1">
    <citation type="submission" date="2023-03" db="EMBL/GenBank/DDBJ databases">
        <title>Complete genome of Cladonia borealis.</title>
        <authorList>
            <person name="Park H."/>
        </authorList>
    </citation>
    <scope>NUCLEOTIDE SEQUENCE</scope>
    <source>
        <strain evidence="2">ANT050790</strain>
    </source>
</reference>